<name>A0ABV8CPU5_9GAMM</name>
<gene>
    <name evidence="1" type="ORF">ACFOSS_12060</name>
</gene>
<organism evidence="1 2">
    <name type="scientific">Pseudaeromonas sharmana</name>
    <dbReference type="NCBI Taxonomy" id="328412"/>
    <lineage>
        <taxon>Bacteria</taxon>
        <taxon>Pseudomonadati</taxon>
        <taxon>Pseudomonadota</taxon>
        <taxon>Gammaproteobacteria</taxon>
        <taxon>Aeromonadales</taxon>
        <taxon>Aeromonadaceae</taxon>
        <taxon>Pseudaeromonas</taxon>
    </lineage>
</organism>
<dbReference type="RefSeq" id="WP_377152824.1">
    <property type="nucleotide sequence ID" value="NZ_JBHSAF010000014.1"/>
</dbReference>
<evidence type="ECO:0000313" key="2">
    <source>
        <dbReference type="Proteomes" id="UP001595692"/>
    </source>
</evidence>
<dbReference type="InterPro" id="IPR017143">
    <property type="entry name" value="UCP037225"/>
</dbReference>
<protein>
    <submittedName>
        <fullName evidence="1">CPXCG motif-containing cysteine-rich protein</fullName>
    </submittedName>
</protein>
<accession>A0ABV8CPU5</accession>
<dbReference type="Pfam" id="PF14255">
    <property type="entry name" value="Zn_ribbon_21"/>
    <property type="match status" value="1"/>
</dbReference>
<dbReference type="InterPro" id="IPR025990">
    <property type="entry name" value="zinc_ribbon_bacterial"/>
</dbReference>
<comment type="caution">
    <text evidence="1">The sequence shown here is derived from an EMBL/GenBank/DDBJ whole genome shotgun (WGS) entry which is preliminary data.</text>
</comment>
<proteinExistence type="predicted"/>
<reference evidence="2" key="1">
    <citation type="journal article" date="2019" name="Int. J. Syst. Evol. Microbiol.">
        <title>The Global Catalogue of Microorganisms (GCM) 10K type strain sequencing project: providing services to taxonomists for standard genome sequencing and annotation.</title>
        <authorList>
            <consortium name="The Broad Institute Genomics Platform"/>
            <consortium name="The Broad Institute Genome Sequencing Center for Infectious Disease"/>
            <person name="Wu L."/>
            <person name="Ma J."/>
        </authorList>
    </citation>
    <scope>NUCLEOTIDE SEQUENCE [LARGE SCALE GENOMIC DNA]</scope>
    <source>
        <strain evidence="2">CCUG 54939</strain>
    </source>
</reference>
<dbReference type="EMBL" id="JBHSAF010000014">
    <property type="protein sequence ID" value="MFC3914202.1"/>
    <property type="molecule type" value="Genomic_DNA"/>
</dbReference>
<evidence type="ECO:0000313" key="1">
    <source>
        <dbReference type="EMBL" id="MFC3914202.1"/>
    </source>
</evidence>
<keyword evidence="2" id="KW-1185">Reference proteome</keyword>
<dbReference type="PIRSF" id="PIRSF037225">
    <property type="entry name" value="UCP037225"/>
    <property type="match status" value="1"/>
</dbReference>
<dbReference type="Proteomes" id="UP001595692">
    <property type="component" value="Unassembled WGS sequence"/>
</dbReference>
<sequence>MRDYMSKTIVCPHCGHHTAVELDASEGDQEFYEDCLACCNPIHLRLHRDEQHDRLQLFVDADDEQIF</sequence>